<dbReference type="GO" id="GO:0005634">
    <property type="term" value="C:nucleus"/>
    <property type="evidence" value="ECO:0007669"/>
    <property type="project" value="UniProtKB-SubCell"/>
</dbReference>
<dbReference type="GO" id="GO:0005737">
    <property type="term" value="C:cytoplasm"/>
    <property type="evidence" value="ECO:0007669"/>
    <property type="project" value="UniProtKB-SubCell"/>
</dbReference>
<evidence type="ECO:0000256" key="4">
    <source>
        <dbReference type="ARBA" id="ARBA00022490"/>
    </source>
</evidence>
<keyword evidence="5 7" id="KW-0653">Protein transport</keyword>
<evidence type="ECO:0000256" key="3">
    <source>
        <dbReference type="ARBA" id="ARBA00022448"/>
    </source>
</evidence>
<gene>
    <name evidence="11" type="ORF">VITISV_003522</name>
</gene>
<evidence type="ECO:0000259" key="8">
    <source>
        <dbReference type="Pfam" id="PF04981"/>
    </source>
</evidence>
<dbReference type="EMBL" id="AM439046">
    <property type="protein sequence ID" value="CAN60703.1"/>
    <property type="molecule type" value="Genomic_DNA"/>
</dbReference>
<feature type="domain" description="Nmd3 N-terminal" evidence="8">
    <location>
        <begin position="19"/>
        <end position="248"/>
    </location>
</feature>
<keyword evidence="3 7" id="KW-0813">Transport</keyword>
<evidence type="ECO:0000256" key="1">
    <source>
        <dbReference type="ARBA" id="ARBA00009794"/>
    </source>
</evidence>
<organism evidence="11">
    <name type="scientific">Vitis vinifera</name>
    <name type="common">Grape</name>
    <dbReference type="NCBI Taxonomy" id="29760"/>
    <lineage>
        <taxon>Eukaryota</taxon>
        <taxon>Viridiplantae</taxon>
        <taxon>Streptophyta</taxon>
        <taxon>Embryophyta</taxon>
        <taxon>Tracheophyta</taxon>
        <taxon>Spermatophyta</taxon>
        <taxon>Magnoliopsida</taxon>
        <taxon>eudicotyledons</taxon>
        <taxon>Gunneridae</taxon>
        <taxon>Pentapetalae</taxon>
        <taxon>rosids</taxon>
        <taxon>Vitales</taxon>
        <taxon>Vitaceae</taxon>
        <taxon>Viteae</taxon>
        <taxon>Vitis</taxon>
    </lineage>
</organism>
<dbReference type="PANTHER" id="PTHR12746">
    <property type="entry name" value="NONSENSE-MEDIATED MRNA DECAY PROTEIN 3"/>
    <property type="match status" value="1"/>
</dbReference>
<evidence type="ECO:0000259" key="10">
    <source>
        <dbReference type="Pfam" id="PF21193"/>
    </source>
</evidence>
<evidence type="ECO:0000256" key="5">
    <source>
        <dbReference type="ARBA" id="ARBA00022927"/>
    </source>
</evidence>
<comment type="similarity">
    <text evidence="1 7">Belongs to the NMD3 family.</text>
</comment>
<evidence type="ECO:0000256" key="7">
    <source>
        <dbReference type="RuleBase" id="RU364108"/>
    </source>
</evidence>
<dbReference type="InterPro" id="IPR048898">
    <property type="entry name" value="OB_NMD3"/>
</dbReference>
<proteinExistence type="inferred from homology"/>
<keyword evidence="6 7" id="KW-0539">Nucleus</keyword>
<dbReference type="PANTHER" id="PTHR12746:SF2">
    <property type="entry name" value="60S RIBOSOMAL EXPORT PROTEIN NMD3"/>
    <property type="match status" value="1"/>
</dbReference>
<dbReference type="InterPro" id="IPR048899">
    <property type="entry name" value="NMD_SH3"/>
</dbReference>
<accession>A5AXA8</accession>
<reference evidence="11" key="1">
    <citation type="journal article" date="2007" name="PLoS ONE">
        <title>The first genome sequence of an elite grapevine cultivar (Pinot noir Vitis vinifera L.): coping with a highly heterozygous genome.</title>
        <authorList>
            <person name="Velasco R."/>
            <person name="Zharkikh A."/>
            <person name="Troggio M."/>
            <person name="Cartwright D.A."/>
            <person name="Cestaro A."/>
            <person name="Pruss D."/>
            <person name="Pindo M."/>
            <person name="FitzGerald L.M."/>
            <person name="Vezzulli S."/>
            <person name="Reid J."/>
            <person name="Malacarne G."/>
            <person name="Iliev D."/>
            <person name="Coppola G."/>
            <person name="Wardell B."/>
            <person name="Micheletti D."/>
            <person name="Macalma T."/>
            <person name="Facci M."/>
            <person name="Mitchell J.T."/>
            <person name="Perazzolli M."/>
            <person name="Eldredge G."/>
            <person name="Gatto P."/>
            <person name="Oyzerski R."/>
            <person name="Moretto M."/>
            <person name="Gutin N."/>
            <person name="Stefanini M."/>
            <person name="Chen Y."/>
            <person name="Segala C."/>
            <person name="Davenport C."/>
            <person name="Dematte L."/>
            <person name="Mraz A."/>
            <person name="Battilana J."/>
            <person name="Stormo K."/>
            <person name="Costa F."/>
            <person name="Tao Q."/>
            <person name="Si-Ammour A."/>
            <person name="Harkins T."/>
            <person name="Lackey A."/>
            <person name="Perbost C."/>
            <person name="Taillon B."/>
            <person name="Stella A."/>
            <person name="Solovyev V."/>
            <person name="Fawcett J.A."/>
            <person name="Sterck L."/>
            <person name="Vandepoele K."/>
            <person name="Grando S.M."/>
            <person name="Toppo S."/>
            <person name="Moser C."/>
            <person name="Lanchbury J."/>
            <person name="Bogden R."/>
            <person name="Skolnick M."/>
            <person name="Sgaramella V."/>
            <person name="Bhatnagar S.K."/>
            <person name="Fontana P."/>
            <person name="Gutin A."/>
            <person name="Van de Peer Y."/>
            <person name="Salamini F."/>
            <person name="Viola R."/>
        </authorList>
    </citation>
    <scope>NUCLEOTIDE SEQUENCE</scope>
</reference>
<dbReference type="Pfam" id="PF21193">
    <property type="entry name" value="NMD_SH3"/>
    <property type="match status" value="1"/>
</dbReference>
<comment type="subcellular location">
    <subcellularLocation>
        <location evidence="7">Cytoplasm</location>
    </subcellularLocation>
    <subcellularLocation>
        <location evidence="7">Nucleus</location>
    </subcellularLocation>
</comment>
<protein>
    <recommendedName>
        <fullName evidence="2 7">60S ribosomal export protein NMD3</fullName>
    </recommendedName>
</protein>
<dbReference type="AlphaFoldDB" id="A5AXA8"/>
<comment type="function">
    <text evidence="7">Acts as an adapter for the XPO1/CRM1-mediated export of the 60S ribosomal subunit.</text>
</comment>
<dbReference type="ExpressionAtlas" id="A5AXA8">
    <property type="expression patterns" value="baseline and differential"/>
</dbReference>
<evidence type="ECO:0000313" key="11">
    <source>
        <dbReference type="EMBL" id="CAN60703.1"/>
    </source>
</evidence>
<keyword evidence="4 7" id="KW-0963">Cytoplasm</keyword>
<dbReference type="GO" id="GO:0043023">
    <property type="term" value="F:ribosomal large subunit binding"/>
    <property type="evidence" value="ECO:0007669"/>
    <property type="project" value="InterPro"/>
</dbReference>
<name>A5AXA8_VITVI</name>
<feature type="domain" description="60S ribosomal export protein NMD3 OB-fold" evidence="9">
    <location>
        <begin position="315"/>
        <end position="404"/>
    </location>
</feature>
<evidence type="ECO:0000256" key="2">
    <source>
        <dbReference type="ARBA" id="ARBA00017035"/>
    </source>
</evidence>
<dbReference type="GO" id="GO:0015031">
    <property type="term" value="P:protein transport"/>
    <property type="evidence" value="ECO:0007669"/>
    <property type="project" value="UniProtKB-KW"/>
</dbReference>
<sequence length="594" mass="67428">MAEEAGMFMVHQTVGSVLCCKCGIPMTPNAANMCVKCLRSEIDITEGLQKHVTIVHCPECDTYLQPPKTWIKAQLESKELLTFCVKRLKNLNKVRLIHAEFIWTEPHSKRIKVKLRVQKEVLNGAILEQAYIVEFVQQEHMCESCSRVQANPDQWVASVQLRQHVPHRRTFFYLEQLILRHDAAGRAIKIKQMDQGIDFFFANRSHGVKFVEFIGKVTPSRSRHDKQLVSHDTKSNNYNYKYTFSVEICPICREDLICLPPKVAVSLGNLGPVVICTKVSNNIALLDPFTLRHCFLDADQYWRSSFKALLSSRQLVEYIVLDVEIVSSEVNVGGSKYALADAQVARVSDFGKNDTIFNIRTHLGHLLNPGDHALGYDVYAANSNDMELEKYRGFVLPEAILIKKSYEEKRQRKRGKPRSWKLKSLNMEVDDSKGRADQEKMNTEYEVFLRDLEEDPELRFNISLYRNKEYQPSEMASMTDGEDLPSVPLEELLADLDLTSSNVSMMGALSCSNKSLDEVPIKKTINLTEAPTAAALTLQFSQPKHFKNSDCSLSGSQLSFPPRVSDSKPNKKRLKYSFDIVSVNDGEDHPEVGA</sequence>
<dbReference type="InterPro" id="IPR039768">
    <property type="entry name" value="Nmd3"/>
</dbReference>
<dbReference type="Pfam" id="PF21192">
    <property type="entry name" value="OB_NMD3"/>
    <property type="match status" value="1"/>
</dbReference>
<dbReference type="Pfam" id="PF04981">
    <property type="entry name" value="NMD3"/>
    <property type="match status" value="1"/>
</dbReference>
<evidence type="ECO:0000256" key="6">
    <source>
        <dbReference type="ARBA" id="ARBA00023242"/>
    </source>
</evidence>
<feature type="domain" description="60S ribosomal export protein NMD3 SH3" evidence="10">
    <location>
        <begin position="251"/>
        <end position="295"/>
    </location>
</feature>
<evidence type="ECO:0000259" key="9">
    <source>
        <dbReference type="Pfam" id="PF21192"/>
    </source>
</evidence>
<dbReference type="InterPro" id="IPR007064">
    <property type="entry name" value="Nmd3_N"/>
</dbReference>